<keyword evidence="11" id="KW-1185">Reference proteome</keyword>
<dbReference type="PROSITE" id="PS51007">
    <property type="entry name" value="CYTC"/>
    <property type="match status" value="1"/>
</dbReference>
<feature type="signal peptide" evidence="8">
    <location>
        <begin position="1"/>
        <end position="17"/>
    </location>
</feature>
<evidence type="ECO:0000256" key="7">
    <source>
        <dbReference type="SAM" id="MobiDB-lite"/>
    </source>
</evidence>
<evidence type="ECO:0000256" key="2">
    <source>
        <dbReference type="ARBA" id="ARBA00022617"/>
    </source>
</evidence>
<gene>
    <name evidence="10" type="ORF">AT959_15670</name>
</gene>
<dbReference type="Pfam" id="PF13442">
    <property type="entry name" value="Cytochrome_CBB3"/>
    <property type="match status" value="1"/>
</dbReference>
<feature type="chain" id="PRO_5007459606" description="Cytochrome c domain-containing protein" evidence="8">
    <location>
        <begin position="18"/>
        <end position="122"/>
    </location>
</feature>
<comment type="caution">
    <text evidence="10">The sequence shown here is derived from an EMBL/GenBank/DDBJ whole genome shotgun (WGS) entry which is preliminary data.</text>
</comment>
<dbReference type="PANTHER" id="PTHR40942">
    <property type="match status" value="1"/>
</dbReference>
<keyword evidence="4" id="KW-0249">Electron transport</keyword>
<keyword evidence="8" id="KW-0732">Signal</keyword>
<dbReference type="InterPro" id="IPR036909">
    <property type="entry name" value="Cyt_c-like_dom_sf"/>
</dbReference>
<dbReference type="PANTHER" id="PTHR40942:SF4">
    <property type="entry name" value="CYTOCHROME C5"/>
    <property type="match status" value="1"/>
</dbReference>
<evidence type="ECO:0000259" key="9">
    <source>
        <dbReference type="PROSITE" id="PS51007"/>
    </source>
</evidence>
<evidence type="ECO:0000313" key="10">
    <source>
        <dbReference type="EMBL" id="KXB29400.1"/>
    </source>
</evidence>
<dbReference type="GO" id="GO:0020037">
    <property type="term" value="F:heme binding"/>
    <property type="evidence" value="ECO:0007669"/>
    <property type="project" value="InterPro"/>
</dbReference>
<keyword evidence="3 6" id="KW-0479">Metal-binding</keyword>
<proteinExistence type="predicted"/>
<accession>A0A133XEK7</accession>
<dbReference type="GO" id="GO:0009055">
    <property type="term" value="F:electron transfer activity"/>
    <property type="evidence" value="ECO:0007669"/>
    <property type="project" value="InterPro"/>
</dbReference>
<evidence type="ECO:0000256" key="1">
    <source>
        <dbReference type="ARBA" id="ARBA00022448"/>
    </source>
</evidence>
<evidence type="ECO:0000256" key="8">
    <source>
        <dbReference type="SAM" id="SignalP"/>
    </source>
</evidence>
<dbReference type="SUPFAM" id="SSF46626">
    <property type="entry name" value="Cytochrome c"/>
    <property type="match status" value="1"/>
</dbReference>
<dbReference type="Gene3D" id="1.10.760.10">
    <property type="entry name" value="Cytochrome c-like domain"/>
    <property type="match status" value="1"/>
</dbReference>
<dbReference type="STRING" id="281362.AT959_15670"/>
<dbReference type="PRINTS" id="PR00607">
    <property type="entry name" value="CYTCHROMECIE"/>
</dbReference>
<dbReference type="InterPro" id="IPR002323">
    <property type="entry name" value="Cyt_CIE"/>
</dbReference>
<reference evidence="10 11" key="1">
    <citation type="submission" date="2015-12" db="EMBL/GenBank/DDBJ databases">
        <title>Nitrous oxide reduction kinetics distinguish bacteria harboring typical versus atypical NosZ.</title>
        <authorList>
            <person name="Yoon S."/>
            <person name="Nissen S."/>
            <person name="Park D."/>
            <person name="Sanford R.A."/>
            <person name="Loeffler F.E."/>
        </authorList>
    </citation>
    <scope>NUCLEOTIDE SEQUENCE [LARGE SCALE GENOMIC DNA]</scope>
    <source>
        <strain evidence="10 11">ATCC BAA-841</strain>
    </source>
</reference>
<feature type="region of interest" description="Disordered" evidence="7">
    <location>
        <begin position="100"/>
        <end position="122"/>
    </location>
</feature>
<name>A0A133XEK7_9RHOO</name>
<keyword evidence="2 6" id="KW-0349">Heme</keyword>
<dbReference type="EMBL" id="LODL01000035">
    <property type="protein sequence ID" value="KXB29400.1"/>
    <property type="molecule type" value="Genomic_DNA"/>
</dbReference>
<evidence type="ECO:0000256" key="3">
    <source>
        <dbReference type="ARBA" id="ARBA00022723"/>
    </source>
</evidence>
<dbReference type="InterPro" id="IPR009056">
    <property type="entry name" value="Cyt_c-like_dom"/>
</dbReference>
<keyword evidence="1" id="KW-0813">Transport</keyword>
<dbReference type="RefSeq" id="WP_066884950.1">
    <property type="nucleotide sequence ID" value="NZ_LODL01000035.1"/>
</dbReference>
<dbReference type="Proteomes" id="UP000070186">
    <property type="component" value="Unassembled WGS sequence"/>
</dbReference>
<sequence length="122" mass="13009">MRPLLALLAMIALPALAEDKNGAEVYESTCKECHGDGKLNAPRLGDSKRWGGLVREGLNELVPTALRGIRQMPAKGGNPALSDLEVARGVIFMANAGGGKFSEPTPADIARWRKKADASKKK</sequence>
<organism evidence="10 11">
    <name type="scientific">Dechloromonas denitrificans</name>
    <dbReference type="NCBI Taxonomy" id="281362"/>
    <lineage>
        <taxon>Bacteria</taxon>
        <taxon>Pseudomonadati</taxon>
        <taxon>Pseudomonadota</taxon>
        <taxon>Betaproteobacteria</taxon>
        <taxon>Rhodocyclales</taxon>
        <taxon>Azonexaceae</taxon>
        <taxon>Dechloromonas</taxon>
    </lineage>
</organism>
<protein>
    <recommendedName>
        <fullName evidence="9">Cytochrome c domain-containing protein</fullName>
    </recommendedName>
</protein>
<evidence type="ECO:0000256" key="6">
    <source>
        <dbReference type="PROSITE-ProRule" id="PRU00433"/>
    </source>
</evidence>
<evidence type="ECO:0000256" key="4">
    <source>
        <dbReference type="ARBA" id="ARBA00022982"/>
    </source>
</evidence>
<feature type="domain" description="Cytochrome c" evidence="9">
    <location>
        <begin position="17"/>
        <end position="97"/>
    </location>
</feature>
<dbReference type="AlphaFoldDB" id="A0A133XEK7"/>
<dbReference type="GO" id="GO:0005506">
    <property type="term" value="F:iron ion binding"/>
    <property type="evidence" value="ECO:0007669"/>
    <property type="project" value="InterPro"/>
</dbReference>
<evidence type="ECO:0000256" key="5">
    <source>
        <dbReference type="ARBA" id="ARBA00023004"/>
    </source>
</evidence>
<evidence type="ECO:0000313" key="11">
    <source>
        <dbReference type="Proteomes" id="UP000070186"/>
    </source>
</evidence>
<keyword evidence="5 6" id="KW-0408">Iron</keyword>